<protein>
    <submittedName>
        <fullName evidence="8">Transcriptional regulator, TetR family</fullName>
    </submittedName>
</protein>
<dbReference type="AlphaFoldDB" id="A0A4P8XS26"/>
<dbReference type="InterPro" id="IPR001647">
    <property type="entry name" value="HTH_TetR"/>
</dbReference>
<dbReference type="GO" id="GO:0003700">
    <property type="term" value="F:DNA-binding transcription factor activity"/>
    <property type="evidence" value="ECO:0007669"/>
    <property type="project" value="TreeGrafter"/>
</dbReference>
<keyword evidence="9" id="KW-1185">Reference proteome</keyword>
<dbReference type="OrthoDB" id="2732116at2"/>
<keyword evidence="4" id="KW-0804">Transcription</keyword>
<dbReference type="GO" id="GO:0000976">
    <property type="term" value="F:transcription cis-regulatory region binding"/>
    <property type="evidence" value="ECO:0007669"/>
    <property type="project" value="TreeGrafter"/>
</dbReference>
<dbReference type="EMBL" id="CP040396">
    <property type="protein sequence ID" value="QCT04671.1"/>
    <property type="molecule type" value="Genomic_DNA"/>
</dbReference>
<dbReference type="PROSITE" id="PS50977">
    <property type="entry name" value="HTH_TETR_2"/>
    <property type="match status" value="1"/>
</dbReference>
<evidence type="ECO:0000313" key="9">
    <source>
        <dbReference type="Proteomes" id="UP000300879"/>
    </source>
</evidence>
<proteinExistence type="predicted"/>
<dbReference type="Pfam" id="PF00440">
    <property type="entry name" value="TetR_N"/>
    <property type="match status" value="1"/>
</dbReference>
<sequence length="200" mass="22625">MSSNLRSPGRPKRKNQEPSVQETVLIKASMLFMELGYEAVSLQQIAKACGITKASIYYYYKGKPELFTAALTAVMHRVSQRTAALLDQEMSLRERLILLAETKLSRHHADFETIMREARSSLSPEQLNEIHRAEDGIHDILAEHLRRGMESKEIRDMDPLLAAHAISSVLMVGNREIAKGTPAPQLARDIIDMFWLGLQR</sequence>
<evidence type="ECO:0000259" key="7">
    <source>
        <dbReference type="PROSITE" id="PS50977"/>
    </source>
</evidence>
<dbReference type="KEGG" id="palo:E6C60_3966"/>
<gene>
    <name evidence="8" type="ORF">E6C60_3966</name>
</gene>
<dbReference type="PANTHER" id="PTHR30055">
    <property type="entry name" value="HTH-TYPE TRANSCRIPTIONAL REGULATOR RUTR"/>
    <property type="match status" value="1"/>
</dbReference>
<evidence type="ECO:0000256" key="3">
    <source>
        <dbReference type="ARBA" id="ARBA00023125"/>
    </source>
</evidence>
<keyword evidence="3 5" id="KW-0238">DNA-binding</keyword>
<dbReference type="InterPro" id="IPR009057">
    <property type="entry name" value="Homeodomain-like_sf"/>
</dbReference>
<feature type="domain" description="HTH tetR-type" evidence="7">
    <location>
        <begin position="18"/>
        <end position="78"/>
    </location>
</feature>
<dbReference type="Gene3D" id="1.10.357.10">
    <property type="entry name" value="Tetracycline Repressor, domain 2"/>
    <property type="match status" value="1"/>
</dbReference>
<organism evidence="8 9">
    <name type="scientific">Paenibacillus algicola</name>
    <dbReference type="NCBI Taxonomy" id="2565926"/>
    <lineage>
        <taxon>Bacteria</taxon>
        <taxon>Bacillati</taxon>
        <taxon>Bacillota</taxon>
        <taxon>Bacilli</taxon>
        <taxon>Bacillales</taxon>
        <taxon>Paenibacillaceae</taxon>
        <taxon>Paenibacillus</taxon>
    </lineage>
</organism>
<evidence type="ECO:0000256" key="5">
    <source>
        <dbReference type="PROSITE-ProRule" id="PRU00335"/>
    </source>
</evidence>
<keyword evidence="2" id="KW-0805">Transcription regulation</keyword>
<evidence type="ECO:0000256" key="1">
    <source>
        <dbReference type="ARBA" id="ARBA00022491"/>
    </source>
</evidence>
<dbReference type="PANTHER" id="PTHR30055:SF175">
    <property type="entry name" value="HTH-TYPE TRANSCRIPTIONAL REPRESSOR KSTR2"/>
    <property type="match status" value="1"/>
</dbReference>
<dbReference type="SUPFAM" id="SSF48498">
    <property type="entry name" value="Tetracyclin repressor-like, C-terminal domain"/>
    <property type="match status" value="1"/>
</dbReference>
<evidence type="ECO:0000256" key="2">
    <source>
        <dbReference type="ARBA" id="ARBA00023015"/>
    </source>
</evidence>
<dbReference type="InterPro" id="IPR041490">
    <property type="entry name" value="KstR2_TetR_C"/>
</dbReference>
<dbReference type="InterPro" id="IPR036271">
    <property type="entry name" value="Tet_transcr_reg_TetR-rel_C_sf"/>
</dbReference>
<dbReference type="PRINTS" id="PR00455">
    <property type="entry name" value="HTHTETR"/>
</dbReference>
<evidence type="ECO:0000256" key="4">
    <source>
        <dbReference type="ARBA" id="ARBA00023163"/>
    </source>
</evidence>
<dbReference type="Proteomes" id="UP000300879">
    <property type="component" value="Chromosome"/>
</dbReference>
<dbReference type="Gene3D" id="1.10.10.60">
    <property type="entry name" value="Homeodomain-like"/>
    <property type="match status" value="1"/>
</dbReference>
<evidence type="ECO:0000313" key="8">
    <source>
        <dbReference type="EMBL" id="QCT04671.1"/>
    </source>
</evidence>
<accession>A0A4P8XS26</accession>
<evidence type="ECO:0000256" key="6">
    <source>
        <dbReference type="SAM" id="MobiDB-lite"/>
    </source>
</evidence>
<name>A0A4P8XS26_9BACL</name>
<feature type="DNA-binding region" description="H-T-H motif" evidence="5">
    <location>
        <begin position="41"/>
        <end position="60"/>
    </location>
</feature>
<reference evidence="8 9" key="1">
    <citation type="submission" date="2019-05" db="EMBL/GenBank/DDBJ databases">
        <authorList>
            <person name="Chen C."/>
        </authorList>
    </citation>
    <scope>NUCLEOTIDE SEQUENCE [LARGE SCALE GENOMIC DNA]</scope>
    <source>
        <strain evidence="8 9">HB172198</strain>
    </source>
</reference>
<dbReference type="RefSeq" id="WP_138227344.1">
    <property type="nucleotide sequence ID" value="NZ_CP040396.1"/>
</dbReference>
<dbReference type="InterPro" id="IPR050109">
    <property type="entry name" value="HTH-type_TetR-like_transc_reg"/>
</dbReference>
<dbReference type="SUPFAM" id="SSF46689">
    <property type="entry name" value="Homeodomain-like"/>
    <property type="match status" value="1"/>
</dbReference>
<dbReference type="Pfam" id="PF17932">
    <property type="entry name" value="TetR_C_24"/>
    <property type="match status" value="1"/>
</dbReference>
<keyword evidence="1" id="KW-0678">Repressor</keyword>
<feature type="region of interest" description="Disordered" evidence="6">
    <location>
        <begin position="1"/>
        <end position="20"/>
    </location>
</feature>